<dbReference type="SUPFAM" id="SSF49785">
    <property type="entry name" value="Galactose-binding domain-like"/>
    <property type="match status" value="1"/>
</dbReference>
<evidence type="ECO:0000259" key="2">
    <source>
        <dbReference type="SMART" id="SM00939"/>
    </source>
</evidence>
<dbReference type="GO" id="GO:0008239">
    <property type="term" value="F:dipeptidyl-peptidase activity"/>
    <property type="evidence" value="ECO:0007669"/>
    <property type="project" value="InterPro"/>
</dbReference>
<comment type="caution">
    <text evidence="3">The sequence shown here is derived from an EMBL/GenBank/DDBJ whole genome shotgun (WGS) entry which is preliminary data.</text>
</comment>
<keyword evidence="1 3" id="KW-0378">Hydrolase</keyword>
<dbReference type="InterPro" id="IPR000383">
    <property type="entry name" value="Xaa-Pro-like_dom"/>
</dbReference>
<dbReference type="PANTHER" id="PTHR43056">
    <property type="entry name" value="PEPTIDASE S9 PROLYL OLIGOPEPTIDASE"/>
    <property type="match status" value="1"/>
</dbReference>
<reference evidence="3 4" key="1">
    <citation type="submission" date="2016-01" db="EMBL/GenBank/DDBJ databases">
        <title>The new phylogeny of the genus Mycobacterium.</title>
        <authorList>
            <person name="Tarcisio F."/>
            <person name="Conor M."/>
            <person name="Antonella G."/>
            <person name="Elisabetta G."/>
            <person name="Giulia F.S."/>
            <person name="Sara T."/>
            <person name="Anna F."/>
            <person name="Clotilde B."/>
            <person name="Roberto B."/>
            <person name="Veronica D.S."/>
            <person name="Fabio R."/>
            <person name="Monica P."/>
            <person name="Olivier J."/>
            <person name="Enrico T."/>
            <person name="Nicola S."/>
        </authorList>
    </citation>
    <scope>NUCLEOTIDE SEQUENCE [LARGE SCALE GENOMIC DNA]</scope>
    <source>
        <strain evidence="3 4">DSM 45394</strain>
    </source>
</reference>
<dbReference type="Pfam" id="PF08530">
    <property type="entry name" value="PepX_C"/>
    <property type="match status" value="1"/>
</dbReference>
<dbReference type="InterPro" id="IPR050585">
    <property type="entry name" value="Xaa-Pro_dipeptidyl-ppase/CocE"/>
</dbReference>
<evidence type="ECO:0000313" key="3">
    <source>
        <dbReference type="EMBL" id="ORW08395.1"/>
    </source>
</evidence>
<dbReference type="Pfam" id="PF02129">
    <property type="entry name" value="Peptidase_S15"/>
    <property type="match status" value="1"/>
</dbReference>
<dbReference type="SMART" id="SM00939">
    <property type="entry name" value="PepX_C"/>
    <property type="match status" value="1"/>
</dbReference>
<dbReference type="NCBIfam" id="TIGR00976">
    <property type="entry name" value="CocE_NonD"/>
    <property type="match status" value="1"/>
</dbReference>
<evidence type="ECO:0000313" key="4">
    <source>
        <dbReference type="Proteomes" id="UP000193866"/>
    </source>
</evidence>
<keyword evidence="4" id="KW-1185">Reference proteome</keyword>
<evidence type="ECO:0000256" key="1">
    <source>
        <dbReference type="ARBA" id="ARBA00022801"/>
    </source>
</evidence>
<dbReference type="InterPro" id="IPR013736">
    <property type="entry name" value="Xaa-Pro_dipept_C"/>
</dbReference>
<dbReference type="STRING" id="1108812.AWC16_19455"/>
<dbReference type="Gene3D" id="2.60.120.260">
    <property type="entry name" value="Galactose-binding domain-like"/>
    <property type="match status" value="1"/>
</dbReference>
<sequence length="544" mass="59256">MNTASRRTGPRPTDVVLNRALRRLPAPTTGYTVHREHIPMRDGVTLLADHYQPTGEVAGTLLVRCPYGRGFPFALVFGRMYAARGYRVILQSVRGTFGSGGVFEPMVNEAADGADTVAWLRAQPWFTGTFGTIGISYLGFTQWALLADPPPELAASVITVGPHDLYQSTWGVGSFALNDFLGWSHLVAHQEDRPRIRAGIHQLTAQRKVKRAAAGLPLGAAGRALLGSGSPWYESWVEHPDRDDPFWDALRHPAALERSQVPVLLLGGWQDLFLEQTLAQYRALRDRGVDVAMTIGPWTHTQMLTSGLGRVTAESLQWLDIHLRGSAANPRPTRVRIYAAGRGWEDRPDWAPADAAHAWYLQPGGTLATTAPDPTGPAVSFRFDPADPPPTVGGRLLSPAGGYRNDGRLHRRHDVLSFTGAALTDDLDVCGVPVLELDHSSDIADVDLFVRVSEVNARGRSVNVTDGYRRLRQHTGPVRIELDAIARRFAAGSRIRVLIAGGNHPRYAANLGGGDAPISATRTRSAVHTVRFGESRLLLPADGR</sequence>
<dbReference type="AlphaFoldDB" id="A0A1X1YBF8"/>
<dbReference type="SUPFAM" id="SSF53474">
    <property type="entry name" value="alpha/beta-Hydrolases"/>
    <property type="match status" value="1"/>
</dbReference>
<protein>
    <submittedName>
        <fullName evidence="3">Hydrolase</fullName>
    </submittedName>
</protein>
<proteinExistence type="predicted"/>
<gene>
    <name evidence="3" type="ORF">AWC16_19455</name>
</gene>
<dbReference type="Gene3D" id="3.40.50.1820">
    <property type="entry name" value="alpha/beta hydrolase"/>
    <property type="match status" value="1"/>
</dbReference>
<dbReference type="PANTHER" id="PTHR43056:SF10">
    <property type="entry name" value="COCE_NOND FAMILY, PUTATIVE (AFU_ORTHOLOGUE AFUA_7G00600)-RELATED"/>
    <property type="match status" value="1"/>
</dbReference>
<accession>A0A1X1YBF8</accession>
<dbReference type="Gene3D" id="1.10.3020.10">
    <property type="entry name" value="alpha-amino acid ester hydrolase ( Helical cap domain)"/>
    <property type="match status" value="1"/>
</dbReference>
<dbReference type="InterPro" id="IPR005674">
    <property type="entry name" value="CocE/Ser_esterase"/>
</dbReference>
<dbReference type="InterPro" id="IPR008979">
    <property type="entry name" value="Galactose-bd-like_sf"/>
</dbReference>
<dbReference type="EMBL" id="LQPG01000036">
    <property type="protein sequence ID" value="ORW08395.1"/>
    <property type="molecule type" value="Genomic_DNA"/>
</dbReference>
<dbReference type="Proteomes" id="UP000193866">
    <property type="component" value="Unassembled WGS sequence"/>
</dbReference>
<name>A0A1X1YBF8_9MYCO</name>
<organism evidence="3 4">
    <name type="scientific">Mycolicibacter longobardus</name>
    <dbReference type="NCBI Taxonomy" id="1108812"/>
    <lineage>
        <taxon>Bacteria</taxon>
        <taxon>Bacillati</taxon>
        <taxon>Actinomycetota</taxon>
        <taxon>Actinomycetes</taxon>
        <taxon>Mycobacteriales</taxon>
        <taxon>Mycobacteriaceae</taxon>
        <taxon>Mycolicibacter</taxon>
    </lineage>
</organism>
<dbReference type="OrthoDB" id="5240615at2"/>
<dbReference type="InterPro" id="IPR029058">
    <property type="entry name" value="AB_hydrolase_fold"/>
</dbReference>
<feature type="domain" description="Xaa-Pro dipeptidyl-peptidase C-terminal" evidence="2">
    <location>
        <begin position="316"/>
        <end position="538"/>
    </location>
</feature>